<sequence length="312" mass="34270">MMPLRKSLVLLSAAALAVSGCVSAVAPPDISPRPEERVEAPQQSPESLALARYYQGIEVRLTQDGLLRTDSGQRDAPFSAAMLAANFERIALYDEYALIGGRFVQQQTPARLRRWEQPVRIQPHFGRLVDPAQQAEDRAILTTYATRLARATGHPVSTVRTGGNFHVLYLGRDDLREVGDLVRSLVPGIGAEVVAEIENLPRSTFCSVYAFSEAGGRSVYVAAIAIIRDEHPSLLRRSCVHEEVAQGLGLPNDSPAARPSIFNDDEEFALLTRHDELLLQMLYDPRLSPGLRPEEARPTLRQIAQELVGGSS</sequence>
<evidence type="ECO:0008006" key="4">
    <source>
        <dbReference type="Google" id="ProtNLM"/>
    </source>
</evidence>
<evidence type="ECO:0000256" key="1">
    <source>
        <dbReference type="SAM" id="SignalP"/>
    </source>
</evidence>
<dbReference type="KEGG" id="rmai:MACH21_20190"/>
<dbReference type="RefSeq" id="WP_338271667.1">
    <property type="nucleotide sequence ID" value="NZ_AP027266.1"/>
</dbReference>
<dbReference type="EMBL" id="AP027266">
    <property type="protein sequence ID" value="BDW85842.1"/>
    <property type="molecule type" value="Genomic_DNA"/>
</dbReference>
<dbReference type="PROSITE" id="PS51257">
    <property type="entry name" value="PROKAR_LIPOPROTEIN"/>
    <property type="match status" value="1"/>
</dbReference>
<dbReference type="AlphaFoldDB" id="A0AA48KII1"/>
<gene>
    <name evidence="2" type="ORF">MACH21_20190</name>
</gene>
<evidence type="ECO:0000313" key="3">
    <source>
        <dbReference type="Proteomes" id="UP001337723"/>
    </source>
</evidence>
<accession>A0AA48KII1</accession>
<dbReference type="Proteomes" id="UP001337723">
    <property type="component" value="Chromosome"/>
</dbReference>
<proteinExistence type="predicted"/>
<dbReference type="Pfam" id="PF11150">
    <property type="entry name" value="DUF2927"/>
    <property type="match status" value="1"/>
</dbReference>
<feature type="signal peptide" evidence="1">
    <location>
        <begin position="1"/>
        <end position="24"/>
    </location>
</feature>
<keyword evidence="3" id="KW-1185">Reference proteome</keyword>
<evidence type="ECO:0000313" key="2">
    <source>
        <dbReference type="EMBL" id="BDW85842.1"/>
    </source>
</evidence>
<reference evidence="2 3" key="1">
    <citation type="submission" date="2023-01" db="EMBL/GenBank/DDBJ databases">
        <title>Complete genome sequence of Roseicyclus marinus strain Dej080120_10.</title>
        <authorList>
            <person name="Ueki S."/>
            <person name="Maruyama F."/>
        </authorList>
    </citation>
    <scope>NUCLEOTIDE SEQUENCE [LARGE SCALE GENOMIC DNA]</scope>
    <source>
        <strain evidence="2 3">Dej080120_10</strain>
    </source>
</reference>
<keyword evidence="1" id="KW-0732">Signal</keyword>
<feature type="chain" id="PRO_5047160640" description="DUF2927 family protein" evidence="1">
    <location>
        <begin position="25"/>
        <end position="312"/>
    </location>
</feature>
<dbReference type="InterPro" id="IPR021323">
    <property type="entry name" value="DUF2927"/>
</dbReference>
<name>A0AA48KII1_9RHOB</name>
<organism evidence="2 3">
    <name type="scientific">Roseicyclus marinus</name>
    <dbReference type="NCBI Taxonomy" id="2161673"/>
    <lineage>
        <taxon>Bacteria</taxon>
        <taxon>Pseudomonadati</taxon>
        <taxon>Pseudomonadota</taxon>
        <taxon>Alphaproteobacteria</taxon>
        <taxon>Rhodobacterales</taxon>
        <taxon>Roseobacteraceae</taxon>
        <taxon>Roseicyclus</taxon>
    </lineage>
</organism>
<protein>
    <recommendedName>
        <fullName evidence="4">DUF2927 family protein</fullName>
    </recommendedName>
</protein>